<evidence type="ECO:0000313" key="1">
    <source>
        <dbReference type="EMBL" id="AFK37692.1"/>
    </source>
</evidence>
<accession>I3SBQ0</accession>
<sequence>MIILLGCGLKTFFCRCPSFICSRECSLDLLPTGEQQSLLILDNESLVSSSSLLSLCAVALVDILGVRLPLFPEPSKSCGCDFNALSRSCKTSLRLFESI</sequence>
<reference evidence="1" key="1">
    <citation type="submission" date="2012-05" db="EMBL/GenBank/DDBJ databases">
        <authorList>
            <person name="Krishnakumar V."/>
            <person name="Cheung F."/>
            <person name="Xiao Y."/>
            <person name="Chan A."/>
            <person name="Moskal W.A."/>
            <person name="Town C.D."/>
        </authorList>
    </citation>
    <scope>NUCLEOTIDE SEQUENCE</scope>
</reference>
<dbReference type="AlphaFoldDB" id="I3SBQ0"/>
<name>I3SBQ0_MEDTR</name>
<proteinExistence type="evidence at transcript level"/>
<dbReference type="EMBL" id="BT137897">
    <property type="protein sequence ID" value="AFK37692.1"/>
    <property type="molecule type" value="mRNA"/>
</dbReference>
<organism evidence="1">
    <name type="scientific">Medicago truncatula</name>
    <name type="common">Barrel medic</name>
    <name type="synonym">Medicago tribuloides</name>
    <dbReference type="NCBI Taxonomy" id="3880"/>
    <lineage>
        <taxon>Eukaryota</taxon>
        <taxon>Viridiplantae</taxon>
        <taxon>Streptophyta</taxon>
        <taxon>Embryophyta</taxon>
        <taxon>Tracheophyta</taxon>
        <taxon>Spermatophyta</taxon>
        <taxon>Magnoliopsida</taxon>
        <taxon>eudicotyledons</taxon>
        <taxon>Gunneridae</taxon>
        <taxon>Pentapetalae</taxon>
        <taxon>rosids</taxon>
        <taxon>fabids</taxon>
        <taxon>Fabales</taxon>
        <taxon>Fabaceae</taxon>
        <taxon>Papilionoideae</taxon>
        <taxon>50 kb inversion clade</taxon>
        <taxon>NPAAA clade</taxon>
        <taxon>Hologalegina</taxon>
        <taxon>IRL clade</taxon>
        <taxon>Trifolieae</taxon>
        <taxon>Medicago</taxon>
    </lineage>
</organism>
<protein>
    <submittedName>
        <fullName evidence="1">Uncharacterized protein</fullName>
    </submittedName>
</protein>